<evidence type="ECO:0000313" key="3">
    <source>
        <dbReference type="Proteomes" id="UP000076738"/>
    </source>
</evidence>
<dbReference type="InterPro" id="IPR051908">
    <property type="entry name" value="Ribosomal_N-acetyltransferase"/>
</dbReference>
<accession>A0A167NY96</accession>
<reference evidence="2 3" key="1">
    <citation type="journal article" date="2016" name="Mol. Biol. Evol.">
        <title>Comparative Genomics of Early-Diverging Mushroom-Forming Fungi Provides Insights into the Origins of Lignocellulose Decay Capabilities.</title>
        <authorList>
            <person name="Nagy L.G."/>
            <person name="Riley R."/>
            <person name="Tritt A."/>
            <person name="Adam C."/>
            <person name="Daum C."/>
            <person name="Floudas D."/>
            <person name="Sun H."/>
            <person name="Yadav J.S."/>
            <person name="Pangilinan J."/>
            <person name="Larsson K.H."/>
            <person name="Matsuura K."/>
            <person name="Barry K."/>
            <person name="Labutti K."/>
            <person name="Kuo R."/>
            <person name="Ohm R.A."/>
            <person name="Bhattacharya S.S."/>
            <person name="Shirouzu T."/>
            <person name="Yoshinaga Y."/>
            <person name="Martin F.M."/>
            <person name="Grigoriev I.V."/>
            <person name="Hibbett D.S."/>
        </authorList>
    </citation>
    <scope>NUCLEOTIDE SEQUENCE [LARGE SCALE GENOMIC DNA]</scope>
    <source>
        <strain evidence="2 3">TUFC12733</strain>
    </source>
</reference>
<dbReference type="EMBL" id="KV417276">
    <property type="protein sequence ID" value="KZO98217.1"/>
    <property type="molecule type" value="Genomic_DNA"/>
</dbReference>
<dbReference type="InterPro" id="IPR000182">
    <property type="entry name" value="GNAT_dom"/>
</dbReference>
<dbReference type="PANTHER" id="PTHR43441:SF5">
    <property type="entry name" value="FAMILY ACETYLTRANSFERASE, PUTATIVE-RELATED"/>
    <property type="match status" value="1"/>
</dbReference>
<dbReference type="Gene3D" id="3.40.630.30">
    <property type="match status" value="1"/>
</dbReference>
<dbReference type="AlphaFoldDB" id="A0A167NY96"/>
<feature type="domain" description="N-acetyltransferase" evidence="1">
    <location>
        <begin position="49"/>
        <end position="204"/>
    </location>
</feature>
<protein>
    <recommendedName>
        <fullName evidence="1">N-acetyltransferase domain-containing protein</fullName>
    </recommendedName>
</protein>
<dbReference type="OrthoDB" id="41238at2759"/>
<gene>
    <name evidence="2" type="ORF">CALVIDRAFT_478699</name>
</gene>
<evidence type="ECO:0000259" key="1">
    <source>
        <dbReference type="Pfam" id="PF13302"/>
    </source>
</evidence>
<organism evidence="2 3">
    <name type="scientific">Calocera viscosa (strain TUFC12733)</name>
    <dbReference type="NCBI Taxonomy" id="1330018"/>
    <lineage>
        <taxon>Eukaryota</taxon>
        <taxon>Fungi</taxon>
        <taxon>Dikarya</taxon>
        <taxon>Basidiomycota</taxon>
        <taxon>Agaricomycotina</taxon>
        <taxon>Dacrymycetes</taxon>
        <taxon>Dacrymycetales</taxon>
        <taxon>Dacrymycetaceae</taxon>
        <taxon>Calocera</taxon>
    </lineage>
</organism>
<dbReference type="GO" id="GO:0008999">
    <property type="term" value="F:protein-N-terminal-alanine acetyltransferase activity"/>
    <property type="evidence" value="ECO:0007669"/>
    <property type="project" value="TreeGrafter"/>
</dbReference>
<sequence>MHIKIVNNYVPPVPTAPSAGVEEEDLLHAGETYDVNFVFPVKPLESDKLSLVPFIPALHLPLFQEHTAPYPEMFAYLPFGPFPTVSSAASLYLKRVQNDPSSTWYCVVDKTRPPSPGSAGLGGAFAGIIGLLAASRAQSQAELGYLLIPPPFQRTHVTTHACALLLRYVLDPPALGGLGLRRAQWKANAMNERSVRAAERLGFRREALLRWAMVLPKGKEGLEPPGWEEGREGEGRHTVLLGLCWDDWEEGGREHVQALMSRVQ</sequence>
<dbReference type="SUPFAM" id="SSF55729">
    <property type="entry name" value="Acyl-CoA N-acyltransferases (Nat)"/>
    <property type="match status" value="1"/>
</dbReference>
<dbReference type="Proteomes" id="UP000076738">
    <property type="component" value="Unassembled WGS sequence"/>
</dbReference>
<keyword evidence="3" id="KW-1185">Reference proteome</keyword>
<proteinExistence type="predicted"/>
<dbReference type="Pfam" id="PF13302">
    <property type="entry name" value="Acetyltransf_3"/>
    <property type="match status" value="1"/>
</dbReference>
<dbReference type="GO" id="GO:1990189">
    <property type="term" value="F:protein N-terminal-serine acetyltransferase activity"/>
    <property type="evidence" value="ECO:0007669"/>
    <property type="project" value="TreeGrafter"/>
</dbReference>
<name>A0A167NY96_CALVF</name>
<dbReference type="InterPro" id="IPR016181">
    <property type="entry name" value="Acyl_CoA_acyltransferase"/>
</dbReference>
<dbReference type="PANTHER" id="PTHR43441">
    <property type="entry name" value="RIBOSOMAL-PROTEIN-SERINE ACETYLTRANSFERASE"/>
    <property type="match status" value="1"/>
</dbReference>
<evidence type="ECO:0000313" key="2">
    <source>
        <dbReference type="EMBL" id="KZO98217.1"/>
    </source>
</evidence>